<dbReference type="EMBL" id="CAJVPT010040029">
    <property type="protein sequence ID" value="CAG8724385.1"/>
    <property type="molecule type" value="Genomic_DNA"/>
</dbReference>
<accession>A0ACA9PTG6</accession>
<name>A0ACA9PTG6_9GLOM</name>
<dbReference type="Proteomes" id="UP000789525">
    <property type="component" value="Unassembled WGS sequence"/>
</dbReference>
<comment type="caution">
    <text evidence="1">The sequence shown here is derived from an EMBL/GenBank/DDBJ whole genome shotgun (WGS) entry which is preliminary data.</text>
</comment>
<evidence type="ECO:0000313" key="1">
    <source>
        <dbReference type="EMBL" id="CAG8724385.1"/>
    </source>
</evidence>
<proteinExistence type="predicted"/>
<feature type="non-terminal residue" evidence="1">
    <location>
        <position position="200"/>
    </location>
</feature>
<sequence>SVNKAPRELVKSKYAIDPLDQFYGSSLRDFSQPKIEQLPMRSVAAATPVIQAEPQVRNLQKELTTLVPSSLLRKKASASKPKVARPVVNAAPNIDDGVGASTPTAVKRSASTAISLLQQSEYDTQTSEQQPTSTGPPQKKSRTKKKTNNTSKFPVEIIDAKIPMIIILKLTNPDLPTAKDLVEGETLEVAEEVEVVEVEE</sequence>
<keyword evidence="2" id="KW-1185">Reference proteome</keyword>
<feature type="non-terminal residue" evidence="1">
    <location>
        <position position="1"/>
    </location>
</feature>
<organism evidence="1 2">
    <name type="scientific">Acaulospora colombiana</name>
    <dbReference type="NCBI Taxonomy" id="27376"/>
    <lineage>
        <taxon>Eukaryota</taxon>
        <taxon>Fungi</taxon>
        <taxon>Fungi incertae sedis</taxon>
        <taxon>Mucoromycota</taxon>
        <taxon>Glomeromycotina</taxon>
        <taxon>Glomeromycetes</taxon>
        <taxon>Diversisporales</taxon>
        <taxon>Acaulosporaceae</taxon>
        <taxon>Acaulospora</taxon>
    </lineage>
</organism>
<reference evidence="1" key="1">
    <citation type="submission" date="2021-06" db="EMBL/GenBank/DDBJ databases">
        <authorList>
            <person name="Kallberg Y."/>
            <person name="Tangrot J."/>
            <person name="Rosling A."/>
        </authorList>
    </citation>
    <scope>NUCLEOTIDE SEQUENCE</scope>
    <source>
        <strain evidence="1">CL356</strain>
    </source>
</reference>
<gene>
    <name evidence="1" type="ORF">ACOLOM_LOCUS11287</name>
</gene>
<evidence type="ECO:0000313" key="2">
    <source>
        <dbReference type="Proteomes" id="UP000789525"/>
    </source>
</evidence>
<protein>
    <submittedName>
        <fullName evidence="1">11938_t:CDS:1</fullName>
    </submittedName>
</protein>